<dbReference type="Gene3D" id="2.102.10.10">
    <property type="entry name" value="Rieske [2Fe-2S] iron-sulphur domain"/>
    <property type="match status" value="1"/>
</dbReference>
<dbReference type="SUPFAM" id="SSF50022">
    <property type="entry name" value="ISP domain"/>
    <property type="match status" value="1"/>
</dbReference>
<dbReference type="EMBL" id="AAVT01000001">
    <property type="protein sequence ID" value="EAW32453.1"/>
    <property type="molecule type" value="Genomic_DNA"/>
</dbReference>
<keyword evidence="4" id="KW-0560">Oxidoreductase</keyword>
<name>A0Y8J9_9GAMM</name>
<comment type="cofactor">
    <cofactor evidence="1">
        <name>Fe cation</name>
        <dbReference type="ChEBI" id="CHEBI:24875"/>
    </cofactor>
</comment>
<dbReference type="STRING" id="247633.GP2143_14396"/>
<dbReference type="InterPro" id="IPR017941">
    <property type="entry name" value="Rieske_2Fe-2S"/>
</dbReference>
<evidence type="ECO:0000256" key="4">
    <source>
        <dbReference type="ARBA" id="ARBA00023002"/>
    </source>
</evidence>
<feature type="domain" description="Rieske" evidence="7">
    <location>
        <begin position="52"/>
        <end position="159"/>
    </location>
</feature>
<organism evidence="8 9">
    <name type="scientific">marine gamma proteobacterium HTCC2143</name>
    <dbReference type="NCBI Taxonomy" id="247633"/>
    <lineage>
        <taxon>Bacteria</taxon>
        <taxon>Pseudomonadati</taxon>
        <taxon>Pseudomonadota</taxon>
        <taxon>Gammaproteobacteria</taxon>
        <taxon>Cellvibrionales</taxon>
        <taxon>Spongiibacteraceae</taxon>
        <taxon>BD1-7 clade</taxon>
    </lineage>
</organism>
<evidence type="ECO:0000259" key="7">
    <source>
        <dbReference type="PROSITE" id="PS51296"/>
    </source>
</evidence>
<evidence type="ECO:0000313" key="9">
    <source>
        <dbReference type="Proteomes" id="UP000004931"/>
    </source>
</evidence>
<dbReference type="PANTHER" id="PTHR43756">
    <property type="entry name" value="CHOLINE MONOOXYGENASE, CHLOROPLASTIC"/>
    <property type="match status" value="1"/>
</dbReference>
<dbReference type="AlphaFoldDB" id="A0Y8J9"/>
<evidence type="ECO:0000256" key="3">
    <source>
        <dbReference type="ARBA" id="ARBA00022723"/>
    </source>
</evidence>
<dbReference type="Pfam" id="PF00848">
    <property type="entry name" value="Ring_hydroxyl_A"/>
    <property type="match status" value="1"/>
</dbReference>
<keyword evidence="5" id="KW-0408">Iron</keyword>
<evidence type="ECO:0000256" key="1">
    <source>
        <dbReference type="ARBA" id="ARBA00001962"/>
    </source>
</evidence>
<dbReference type="CDD" id="cd08887">
    <property type="entry name" value="RHO_alpha_C_3"/>
    <property type="match status" value="1"/>
</dbReference>
<keyword evidence="9" id="KW-1185">Reference proteome</keyword>
<evidence type="ECO:0000313" key="8">
    <source>
        <dbReference type="EMBL" id="EAW32453.1"/>
    </source>
</evidence>
<keyword evidence="2" id="KW-0001">2Fe-2S</keyword>
<keyword evidence="6" id="KW-0411">Iron-sulfur</keyword>
<dbReference type="Proteomes" id="UP000004931">
    <property type="component" value="Unassembled WGS sequence"/>
</dbReference>
<dbReference type="eggNOG" id="COG4638">
    <property type="taxonomic scope" value="Bacteria"/>
</dbReference>
<reference evidence="8 9" key="1">
    <citation type="journal article" date="2010" name="J. Bacteriol.">
        <title>Genome sequence of the oligotrophic marine Gammaproteobacterium HTCC2143, isolated from the Oregon Coast.</title>
        <authorList>
            <person name="Oh H.M."/>
            <person name="Kang I."/>
            <person name="Ferriera S."/>
            <person name="Giovannoni S.J."/>
            <person name="Cho J.C."/>
        </authorList>
    </citation>
    <scope>NUCLEOTIDE SEQUENCE [LARGE SCALE GENOMIC DNA]</scope>
    <source>
        <strain evidence="8 9">HTCC2143</strain>
    </source>
</reference>
<gene>
    <name evidence="8" type="ORF">GP2143_14396</name>
</gene>
<comment type="caution">
    <text evidence="8">The sequence shown here is derived from an EMBL/GenBank/DDBJ whole genome shotgun (WGS) entry which is preliminary data.</text>
</comment>
<protein>
    <submittedName>
        <fullName evidence="8">Rieske (2Fe-2S) protein</fullName>
    </submittedName>
</protein>
<dbReference type="InterPro" id="IPR036922">
    <property type="entry name" value="Rieske_2Fe-2S_sf"/>
</dbReference>
<dbReference type="PANTHER" id="PTHR43756:SF5">
    <property type="entry name" value="CHOLINE MONOOXYGENASE, CHLOROPLASTIC"/>
    <property type="match status" value="1"/>
</dbReference>
<dbReference type="SUPFAM" id="SSF55961">
    <property type="entry name" value="Bet v1-like"/>
    <property type="match status" value="1"/>
</dbReference>
<evidence type="ECO:0000256" key="6">
    <source>
        <dbReference type="ARBA" id="ARBA00023014"/>
    </source>
</evidence>
<keyword evidence="3" id="KW-0479">Metal-binding</keyword>
<dbReference type="GO" id="GO:0005506">
    <property type="term" value="F:iron ion binding"/>
    <property type="evidence" value="ECO:0007669"/>
    <property type="project" value="InterPro"/>
</dbReference>
<dbReference type="Pfam" id="PF00355">
    <property type="entry name" value="Rieske"/>
    <property type="match status" value="1"/>
</dbReference>
<dbReference type="GO" id="GO:0051537">
    <property type="term" value="F:2 iron, 2 sulfur cluster binding"/>
    <property type="evidence" value="ECO:0007669"/>
    <property type="project" value="UniProtKB-KW"/>
</dbReference>
<dbReference type="GO" id="GO:0016491">
    <property type="term" value="F:oxidoreductase activity"/>
    <property type="evidence" value="ECO:0007669"/>
    <property type="project" value="UniProtKB-KW"/>
</dbReference>
<proteinExistence type="predicted"/>
<dbReference type="CDD" id="cd03469">
    <property type="entry name" value="Rieske_RO_Alpha_N"/>
    <property type="match status" value="1"/>
</dbReference>
<evidence type="ECO:0000256" key="5">
    <source>
        <dbReference type="ARBA" id="ARBA00023004"/>
    </source>
</evidence>
<accession>A0Y8J9</accession>
<dbReference type="InterPro" id="IPR001663">
    <property type="entry name" value="Rng_hydr_dOase-A"/>
</dbReference>
<evidence type="ECO:0000256" key="2">
    <source>
        <dbReference type="ARBA" id="ARBA00022714"/>
    </source>
</evidence>
<sequence length="386" mass="43396">MQNDAELLDHILSHIDNGTTDLGDEDWHEPVANYSSQARFDAERRLMRRLPVPFCPLAALPELGSYVARSSAGVPIVVVRDLDGTIRAFRNACRHRGMQLAEGTGCTKIFRCTYHGWAYRLDGRLEYVPHEHGFPDLDKDNSGLVPVYAVDIRGGLVFVTQDEPVGPGALESLPDLLTDDQVLFDSNESVNDINWKLTAEATLEGYHIKPTHPETFYPYGYDNMNVIEMQGPNSRICFPFRRIEKLRDAPRQNLSLDRMVTVVNRVFPFASVNRLSQHYDVTLAEPESPTRTRYFSYKLTLPIPDGSAPTEEALTRAKKDVAFLASTGNKEDEKVVTDIQAAIGSGANTYYTFGRFESAIAHLHRNLAHYLAQLDELERDIVTIVP</sequence>
<dbReference type="Gene3D" id="3.90.380.10">
    <property type="entry name" value="Naphthalene 1,2-dioxygenase Alpha Subunit, Chain A, domain 1"/>
    <property type="match status" value="2"/>
</dbReference>
<dbReference type="PROSITE" id="PS51296">
    <property type="entry name" value="RIESKE"/>
    <property type="match status" value="1"/>
</dbReference>
<dbReference type="InterPro" id="IPR015879">
    <property type="entry name" value="Ring_hydroxy_dOase_asu_C_dom"/>
</dbReference>